<evidence type="ECO:0000256" key="2">
    <source>
        <dbReference type="ARBA" id="ARBA00022448"/>
    </source>
</evidence>
<feature type="transmembrane region" description="Helical" evidence="7">
    <location>
        <begin position="145"/>
        <end position="163"/>
    </location>
</feature>
<evidence type="ECO:0000256" key="7">
    <source>
        <dbReference type="SAM" id="Phobius"/>
    </source>
</evidence>
<evidence type="ECO:0000313" key="9">
    <source>
        <dbReference type="EMBL" id="SEU09420.1"/>
    </source>
</evidence>
<keyword evidence="6 7" id="KW-0472">Membrane</keyword>
<reference evidence="9" key="2">
    <citation type="submission" date="2016-10" db="EMBL/GenBank/DDBJ databases">
        <authorList>
            <person name="de Groot N.N."/>
        </authorList>
    </citation>
    <scope>NUCLEOTIDE SEQUENCE [LARGE SCALE GENOMIC DNA]</scope>
    <source>
        <strain evidence="9">CDM_6</strain>
    </source>
</reference>
<keyword evidence="10" id="KW-1185">Reference proteome</keyword>
<comment type="subcellular location">
    <subcellularLocation>
        <location evidence="1">Cell membrane</location>
        <topology evidence="1">Multi-pass membrane protein</topology>
    </subcellularLocation>
</comment>
<dbReference type="Gene3D" id="1.10.1760.20">
    <property type="match status" value="1"/>
</dbReference>
<feature type="transmembrane region" description="Helical" evidence="7">
    <location>
        <begin position="68"/>
        <end position="92"/>
    </location>
</feature>
<dbReference type="InterPro" id="IPR002751">
    <property type="entry name" value="CbiM/NikMN"/>
</dbReference>
<feature type="transmembrane region" description="Helical" evidence="7">
    <location>
        <begin position="12"/>
        <end position="32"/>
    </location>
</feature>
<accession>A0A1G6W9F3</accession>
<feature type="transmembrane region" description="Helical" evidence="7">
    <location>
        <begin position="44"/>
        <end position="62"/>
    </location>
</feature>
<evidence type="ECO:0000313" key="8">
    <source>
        <dbReference type="EMBL" id="SDD62570.1"/>
    </source>
</evidence>
<dbReference type="Proteomes" id="UP000199320">
    <property type="component" value="Unassembled WGS sequence"/>
</dbReference>
<organism evidence="8 11">
    <name type="scientific">Natrinema hispanicum</name>
    <dbReference type="NCBI Taxonomy" id="392421"/>
    <lineage>
        <taxon>Archaea</taxon>
        <taxon>Methanobacteriati</taxon>
        <taxon>Methanobacteriota</taxon>
        <taxon>Stenosarchaea group</taxon>
        <taxon>Halobacteria</taxon>
        <taxon>Halobacteriales</taxon>
        <taxon>Natrialbaceae</taxon>
        <taxon>Natrinema</taxon>
    </lineage>
</organism>
<evidence type="ECO:0000313" key="11">
    <source>
        <dbReference type="Proteomes" id="UP000324021"/>
    </source>
</evidence>
<feature type="transmembrane region" description="Helical" evidence="7">
    <location>
        <begin position="104"/>
        <end position="125"/>
    </location>
</feature>
<name>A0A1G6W9F3_9EURY</name>
<dbReference type="RefSeq" id="WP_092935723.1">
    <property type="nucleotide sequence ID" value="NZ_FMZP01000035.1"/>
</dbReference>
<feature type="transmembrane region" description="Helical" evidence="7">
    <location>
        <begin position="175"/>
        <end position="203"/>
    </location>
</feature>
<dbReference type="Pfam" id="PF01891">
    <property type="entry name" value="CbiM"/>
    <property type="match status" value="1"/>
</dbReference>
<dbReference type="STRING" id="392421.SAMN04488694_14217"/>
<evidence type="ECO:0000256" key="6">
    <source>
        <dbReference type="ARBA" id="ARBA00023136"/>
    </source>
</evidence>
<dbReference type="GO" id="GO:0000041">
    <property type="term" value="P:transition metal ion transport"/>
    <property type="evidence" value="ECO:0007669"/>
    <property type="project" value="InterPro"/>
</dbReference>
<evidence type="ECO:0000256" key="1">
    <source>
        <dbReference type="ARBA" id="ARBA00004651"/>
    </source>
</evidence>
<dbReference type="Proteomes" id="UP000324021">
    <property type="component" value="Unassembled WGS sequence"/>
</dbReference>
<sequence length="227" mass="23011">MAHIHLGEGSFPLWALVLWTLVGVGLIGVVTYRVRKGGIKTHQIALAGIGAAASFAIFQLNLPVWGGIHMNLTGLVGILAGPALGALIALVVNIFSAALGHGAVGLLGANTLVNATEAVVAYYIFKTLMRMDWDIFPASASAATIGLSAGAVLMGAIIVISGVNGSALPRADLTIAVAGLVGLNLGVAVIEGILTGFVVQFLASVRPDLVGLGDRQQGEEDLSGVTA</sequence>
<proteinExistence type="predicted"/>
<dbReference type="AlphaFoldDB" id="A0A1G6W9F3"/>
<evidence type="ECO:0000313" key="10">
    <source>
        <dbReference type="Proteomes" id="UP000199320"/>
    </source>
</evidence>
<dbReference type="PANTHER" id="PTHR34229:SF1">
    <property type="entry name" value="METAL TRANSPORT PROTEIN HI_1621-RELATED"/>
    <property type="match status" value="1"/>
</dbReference>
<keyword evidence="4 7" id="KW-0812">Transmembrane</keyword>
<keyword evidence="2" id="KW-0813">Transport</keyword>
<dbReference type="PANTHER" id="PTHR34229">
    <property type="entry name" value="METAL TRANSPORT PROTEIN HI_1621-RELATED"/>
    <property type="match status" value="1"/>
</dbReference>
<reference evidence="10 11" key="1">
    <citation type="submission" date="2016-10" db="EMBL/GenBank/DDBJ databases">
        <authorList>
            <person name="Varghese N."/>
            <person name="Submissions S."/>
        </authorList>
    </citation>
    <scope>NUCLEOTIDE SEQUENCE [LARGE SCALE GENOMIC DNA]</scope>
    <source>
        <strain evidence="8 11">CDM_1</strain>
        <strain evidence="10">CDM_6</strain>
    </source>
</reference>
<evidence type="ECO:0000256" key="5">
    <source>
        <dbReference type="ARBA" id="ARBA00022989"/>
    </source>
</evidence>
<keyword evidence="3" id="KW-1003">Cell membrane</keyword>
<dbReference type="EMBL" id="FMZP01000035">
    <property type="protein sequence ID" value="SDD62570.1"/>
    <property type="molecule type" value="Genomic_DNA"/>
</dbReference>
<evidence type="ECO:0000256" key="4">
    <source>
        <dbReference type="ARBA" id="ARBA00022692"/>
    </source>
</evidence>
<protein>
    <submittedName>
        <fullName evidence="8">Cobalt/nickel transport system permease protein</fullName>
    </submittedName>
</protein>
<keyword evidence="5 7" id="KW-1133">Transmembrane helix</keyword>
<dbReference type="GO" id="GO:0005886">
    <property type="term" value="C:plasma membrane"/>
    <property type="evidence" value="ECO:0007669"/>
    <property type="project" value="UniProtKB-SubCell"/>
</dbReference>
<dbReference type="OrthoDB" id="270707at2157"/>
<gene>
    <name evidence="9" type="ORF">SAMN04488694_14217</name>
    <name evidence="8" type="ORF">SAMN05192552_103516</name>
</gene>
<evidence type="ECO:0000256" key="3">
    <source>
        <dbReference type="ARBA" id="ARBA00022475"/>
    </source>
</evidence>
<dbReference type="EMBL" id="FOIC01000042">
    <property type="protein sequence ID" value="SEU09420.1"/>
    <property type="molecule type" value="Genomic_DNA"/>
</dbReference>